<protein>
    <submittedName>
        <fullName evidence="1">Uncharacterized protein</fullName>
    </submittedName>
</protein>
<organism evidence="1 2">
    <name type="scientific">Heliophilum fasciatum</name>
    <dbReference type="NCBI Taxonomy" id="35700"/>
    <lineage>
        <taxon>Bacteria</taxon>
        <taxon>Bacillati</taxon>
        <taxon>Bacillota</taxon>
        <taxon>Clostridia</taxon>
        <taxon>Eubacteriales</taxon>
        <taxon>Heliobacteriaceae</taxon>
        <taxon>Heliophilum</taxon>
    </lineage>
</organism>
<accession>A0A4R2RDH9</accession>
<reference evidence="1 2" key="1">
    <citation type="submission" date="2019-03" db="EMBL/GenBank/DDBJ databases">
        <title>Genomic Encyclopedia of Type Strains, Phase IV (KMG-IV): sequencing the most valuable type-strain genomes for metagenomic binning, comparative biology and taxonomic classification.</title>
        <authorList>
            <person name="Goeker M."/>
        </authorList>
    </citation>
    <scope>NUCLEOTIDE SEQUENCE [LARGE SCALE GENOMIC DNA]</scope>
    <source>
        <strain evidence="1 2">DSM 11170</strain>
    </source>
</reference>
<evidence type="ECO:0000313" key="1">
    <source>
        <dbReference type="EMBL" id="TCP61502.1"/>
    </source>
</evidence>
<comment type="caution">
    <text evidence="1">The sequence shown here is derived from an EMBL/GenBank/DDBJ whole genome shotgun (WGS) entry which is preliminary data.</text>
</comment>
<proteinExistence type="predicted"/>
<dbReference type="Proteomes" id="UP000294813">
    <property type="component" value="Unassembled WGS sequence"/>
</dbReference>
<evidence type="ECO:0000313" key="2">
    <source>
        <dbReference type="Proteomes" id="UP000294813"/>
    </source>
</evidence>
<sequence length="79" mass="9108">MRFFRFAHSIHRAFEYNKRTLQGVKGHRERMKPVVDLLMDFLMDSLTGGNVMGVGKKKRKRRLGSGGAKKGVVVFWMLP</sequence>
<dbReference type="EMBL" id="SLXT01000027">
    <property type="protein sequence ID" value="TCP61502.1"/>
    <property type="molecule type" value="Genomic_DNA"/>
</dbReference>
<dbReference type="AlphaFoldDB" id="A0A4R2RDH9"/>
<gene>
    <name evidence="1" type="ORF">EDD73_1275</name>
</gene>
<name>A0A4R2RDH9_9FIRM</name>
<keyword evidence="2" id="KW-1185">Reference proteome</keyword>